<dbReference type="SUPFAM" id="SSF53623">
    <property type="entry name" value="MurD-like peptide ligases, catalytic domain"/>
    <property type="match status" value="1"/>
</dbReference>
<dbReference type="NCBIfam" id="TIGR01499">
    <property type="entry name" value="folC"/>
    <property type="match status" value="1"/>
</dbReference>
<dbReference type="InterPro" id="IPR001645">
    <property type="entry name" value="Folylpolyglutamate_synth"/>
</dbReference>
<evidence type="ECO:0000313" key="7">
    <source>
        <dbReference type="EMBL" id="QCD45323.1"/>
    </source>
</evidence>
<name>A0A6G5QHZ3_9BACT</name>
<organism evidence="7 8">
    <name type="scientific">Campylobacter mucosalis CCUG 21559</name>
    <dbReference type="NCBI Taxonomy" id="1032067"/>
    <lineage>
        <taxon>Bacteria</taxon>
        <taxon>Pseudomonadati</taxon>
        <taxon>Campylobacterota</taxon>
        <taxon>Epsilonproteobacteria</taxon>
        <taxon>Campylobacterales</taxon>
        <taxon>Campylobacteraceae</taxon>
        <taxon>Campylobacter</taxon>
    </lineage>
</organism>
<dbReference type="Gene3D" id="3.90.190.20">
    <property type="entry name" value="Mur ligase, C-terminal domain"/>
    <property type="match status" value="1"/>
</dbReference>
<comment type="similarity">
    <text evidence="1">Belongs to the folylpolyglutamate synthase family.</text>
</comment>
<evidence type="ECO:0000313" key="8">
    <source>
        <dbReference type="Proteomes" id="UP000503264"/>
    </source>
</evidence>
<dbReference type="PANTHER" id="PTHR11136:SF0">
    <property type="entry name" value="DIHYDROFOLATE SYNTHETASE-RELATED"/>
    <property type="match status" value="1"/>
</dbReference>
<keyword evidence="3" id="KW-0479">Metal-binding</keyword>
<evidence type="ECO:0000256" key="5">
    <source>
        <dbReference type="ARBA" id="ARBA00022840"/>
    </source>
</evidence>
<reference evidence="7 8" key="1">
    <citation type="submission" date="2016-07" db="EMBL/GenBank/DDBJ databases">
        <title>Comparative genomics of the Campylobacter concisus group.</title>
        <authorList>
            <person name="Miller W.G."/>
            <person name="Yee E."/>
            <person name="Chapman M.H."/>
            <person name="Huynh S."/>
            <person name="Bono J.L."/>
            <person name="On S.L.W."/>
            <person name="StLeger J."/>
            <person name="Foster G."/>
            <person name="Parker C.T."/>
        </authorList>
    </citation>
    <scope>NUCLEOTIDE SEQUENCE [LARGE SCALE GENOMIC DNA]</scope>
    <source>
        <strain evidence="7 8">CCUG 21559</strain>
    </source>
</reference>
<dbReference type="Gene3D" id="3.40.1190.10">
    <property type="entry name" value="Mur-like, catalytic domain"/>
    <property type="match status" value="1"/>
</dbReference>
<dbReference type="InterPro" id="IPR036615">
    <property type="entry name" value="Mur_ligase_C_dom_sf"/>
</dbReference>
<gene>
    <name evidence="7" type="primary">folC</name>
    <name evidence="7" type="ORF">CMUC_1573</name>
</gene>
<keyword evidence="2 7" id="KW-0436">Ligase</keyword>
<dbReference type="GO" id="GO:0008841">
    <property type="term" value="F:dihydrofolate synthase activity"/>
    <property type="evidence" value="ECO:0007669"/>
    <property type="project" value="UniProtKB-EC"/>
</dbReference>
<dbReference type="GO" id="GO:0005737">
    <property type="term" value="C:cytoplasm"/>
    <property type="evidence" value="ECO:0007669"/>
    <property type="project" value="TreeGrafter"/>
</dbReference>
<evidence type="ECO:0000256" key="2">
    <source>
        <dbReference type="ARBA" id="ARBA00022598"/>
    </source>
</evidence>
<accession>A0A6G5QHZ3</accession>
<keyword evidence="6" id="KW-0460">Magnesium</keyword>
<evidence type="ECO:0000256" key="6">
    <source>
        <dbReference type="ARBA" id="ARBA00022842"/>
    </source>
</evidence>
<dbReference type="GO" id="GO:0005524">
    <property type="term" value="F:ATP binding"/>
    <property type="evidence" value="ECO:0007669"/>
    <property type="project" value="UniProtKB-KW"/>
</dbReference>
<evidence type="ECO:0000256" key="1">
    <source>
        <dbReference type="ARBA" id="ARBA00008276"/>
    </source>
</evidence>
<dbReference type="EMBL" id="CP012542">
    <property type="protein sequence ID" value="QCD45323.1"/>
    <property type="molecule type" value="Genomic_DNA"/>
</dbReference>
<proteinExistence type="inferred from homology"/>
<dbReference type="GO" id="GO:0046872">
    <property type="term" value="F:metal ion binding"/>
    <property type="evidence" value="ECO:0007669"/>
    <property type="project" value="UniProtKB-KW"/>
</dbReference>
<dbReference type="GO" id="GO:0046654">
    <property type="term" value="P:tetrahydrofolate biosynthetic process"/>
    <property type="evidence" value="ECO:0007669"/>
    <property type="project" value="UniProtKB-UniPathway"/>
</dbReference>
<dbReference type="InterPro" id="IPR036565">
    <property type="entry name" value="Mur-like_cat_sf"/>
</dbReference>
<dbReference type="EC" id="6.3.2.17" evidence="7"/>
<dbReference type="SUPFAM" id="SSF53244">
    <property type="entry name" value="MurD-like peptide ligases, peptide-binding domain"/>
    <property type="match status" value="1"/>
</dbReference>
<dbReference type="PANTHER" id="PTHR11136">
    <property type="entry name" value="FOLYLPOLYGLUTAMATE SYNTHASE-RELATED"/>
    <property type="match status" value="1"/>
</dbReference>
<dbReference type="RefSeq" id="WP_171994092.1">
    <property type="nucleotide sequence ID" value="NZ_CP012542.1"/>
</dbReference>
<dbReference type="GO" id="GO:0004326">
    <property type="term" value="F:tetrahydrofolylpolyglutamate synthase activity"/>
    <property type="evidence" value="ECO:0007669"/>
    <property type="project" value="UniProtKB-EC"/>
</dbReference>
<evidence type="ECO:0000256" key="4">
    <source>
        <dbReference type="ARBA" id="ARBA00022741"/>
    </source>
</evidence>
<dbReference type="AlphaFoldDB" id="A0A6G5QHZ3"/>
<dbReference type="Proteomes" id="UP000503264">
    <property type="component" value="Chromosome"/>
</dbReference>
<dbReference type="EC" id="6.3.2.12" evidence="7"/>
<keyword evidence="4" id="KW-0547">Nucleotide-binding</keyword>
<evidence type="ECO:0000256" key="3">
    <source>
        <dbReference type="ARBA" id="ARBA00022723"/>
    </source>
</evidence>
<protein>
    <submittedName>
        <fullName evidence="7">Bifunctional folypolyglutamate synthetase / dihydrofolate synthetase</fullName>
        <ecNumber evidence="7">6.3.2.12</ecNumber>
        <ecNumber evidence="7">6.3.2.17</ecNumber>
    </submittedName>
</protein>
<sequence>MRLDEFLSSKPLFYKEIDYYRMPRAYESIKGHLKPFKIVHIIGTNGKGSTGRFLAQILHLNGKSVGHYTSPHIFDFRERFWLNDDVVGDELLELAHQKLLEILPDEFKVKTSYFEYATLLAAVLFSQCDYFICEAGMGGEYDATNVFDKILSLFTPIGFDHTAVLGDSLEKISSTKFKAMSKNAILNDNMNEISAKIAKDLAVYYGSNLHFSYEILNQNDKQAIQDYTKRQNLPDFLISNFTLAYSGAKFLLNDVNIKNLSSLRLRGRCEQISSNLYVDVGHNELGAMVVAKHFNGKKLRLIFNSFADKDFKAVLKTLKPIIKDVLIFEYKSSERELGGAGLHLALSELELEFKKFDQNDLEIIKLQKDSELYLVFGSFYLVEAFLKAYQGAA</sequence>
<dbReference type="UniPathway" id="UPA00077">
    <property type="reaction ID" value="UER00157"/>
</dbReference>
<keyword evidence="8" id="KW-1185">Reference proteome</keyword>
<keyword evidence="5" id="KW-0067">ATP-binding</keyword>